<dbReference type="EMBL" id="BMMH01000031">
    <property type="protein sequence ID" value="GGL42765.1"/>
    <property type="molecule type" value="Genomic_DNA"/>
</dbReference>
<comment type="caution">
    <text evidence="1">The sequence shown here is derived from an EMBL/GenBank/DDBJ whole genome shotgun (WGS) entry which is preliminary data.</text>
</comment>
<evidence type="ECO:0000313" key="1">
    <source>
        <dbReference type="EMBL" id="GGL42765.1"/>
    </source>
</evidence>
<gene>
    <name evidence="1" type="ORF">GCM10011588_66840</name>
</gene>
<name>A0A917VXT1_9NOCA</name>
<protein>
    <submittedName>
        <fullName evidence="1">Uncharacterized protein</fullName>
    </submittedName>
</protein>
<keyword evidence="2" id="KW-1185">Reference proteome</keyword>
<dbReference type="Proteomes" id="UP000638263">
    <property type="component" value="Unassembled WGS sequence"/>
</dbReference>
<organism evidence="1 2">
    <name type="scientific">Nocardia jinanensis</name>
    <dbReference type="NCBI Taxonomy" id="382504"/>
    <lineage>
        <taxon>Bacteria</taxon>
        <taxon>Bacillati</taxon>
        <taxon>Actinomycetota</taxon>
        <taxon>Actinomycetes</taxon>
        <taxon>Mycobacteriales</taxon>
        <taxon>Nocardiaceae</taxon>
        <taxon>Nocardia</taxon>
    </lineage>
</organism>
<proteinExistence type="predicted"/>
<reference evidence="1" key="1">
    <citation type="journal article" date="2014" name="Int. J. Syst. Evol. Microbiol.">
        <title>Complete genome sequence of Corynebacterium casei LMG S-19264T (=DSM 44701T), isolated from a smear-ripened cheese.</title>
        <authorList>
            <consortium name="US DOE Joint Genome Institute (JGI-PGF)"/>
            <person name="Walter F."/>
            <person name="Albersmeier A."/>
            <person name="Kalinowski J."/>
            <person name="Ruckert C."/>
        </authorList>
    </citation>
    <scope>NUCLEOTIDE SEQUENCE</scope>
    <source>
        <strain evidence="1">CGMCC 4.3508</strain>
    </source>
</reference>
<accession>A0A917VXT1</accession>
<dbReference type="AlphaFoldDB" id="A0A917VXT1"/>
<reference evidence="1" key="2">
    <citation type="submission" date="2020-09" db="EMBL/GenBank/DDBJ databases">
        <authorList>
            <person name="Sun Q."/>
            <person name="Zhou Y."/>
        </authorList>
    </citation>
    <scope>NUCLEOTIDE SEQUENCE</scope>
    <source>
        <strain evidence="1">CGMCC 4.3508</strain>
    </source>
</reference>
<sequence length="63" mass="6752">MERADHIRIRPTVRFLPATGKFCSLFDAPTIRLRETAGETGGQRTRGAAGPLSSLSVAAVKLV</sequence>
<evidence type="ECO:0000313" key="2">
    <source>
        <dbReference type="Proteomes" id="UP000638263"/>
    </source>
</evidence>